<evidence type="ECO:0000256" key="2">
    <source>
        <dbReference type="SAM" id="SignalP"/>
    </source>
</evidence>
<protein>
    <recommendedName>
        <fullName evidence="3">Ice-binding protein C-terminal domain-containing protein</fullName>
    </recommendedName>
</protein>
<feature type="region of interest" description="Disordered" evidence="1">
    <location>
        <begin position="137"/>
        <end position="161"/>
    </location>
</feature>
<evidence type="ECO:0000256" key="1">
    <source>
        <dbReference type="SAM" id="MobiDB-lite"/>
    </source>
</evidence>
<feature type="compositionally biased region" description="Gly residues" evidence="1">
    <location>
        <begin position="144"/>
        <end position="161"/>
    </location>
</feature>
<gene>
    <name evidence="4" type="ORF">CA85_33710</name>
</gene>
<evidence type="ECO:0000259" key="3">
    <source>
        <dbReference type="Pfam" id="PF07589"/>
    </source>
</evidence>
<dbReference type="InterPro" id="IPR013424">
    <property type="entry name" value="Ice-binding_C"/>
</dbReference>
<feature type="domain" description="Ice-binding protein C-terminal" evidence="3">
    <location>
        <begin position="223"/>
        <end position="246"/>
    </location>
</feature>
<organism evidence="4 5">
    <name type="scientific">Allorhodopirellula solitaria</name>
    <dbReference type="NCBI Taxonomy" id="2527987"/>
    <lineage>
        <taxon>Bacteria</taxon>
        <taxon>Pseudomonadati</taxon>
        <taxon>Planctomycetota</taxon>
        <taxon>Planctomycetia</taxon>
        <taxon>Pirellulales</taxon>
        <taxon>Pirellulaceae</taxon>
        <taxon>Allorhodopirellula</taxon>
    </lineage>
</organism>
<reference evidence="4 5" key="1">
    <citation type="submission" date="2019-02" db="EMBL/GenBank/DDBJ databases">
        <title>Deep-cultivation of Planctomycetes and their phenomic and genomic characterization uncovers novel biology.</title>
        <authorList>
            <person name="Wiegand S."/>
            <person name="Jogler M."/>
            <person name="Boedeker C."/>
            <person name="Pinto D."/>
            <person name="Vollmers J."/>
            <person name="Rivas-Marin E."/>
            <person name="Kohn T."/>
            <person name="Peeters S.H."/>
            <person name="Heuer A."/>
            <person name="Rast P."/>
            <person name="Oberbeckmann S."/>
            <person name="Bunk B."/>
            <person name="Jeske O."/>
            <person name="Meyerdierks A."/>
            <person name="Storesund J.E."/>
            <person name="Kallscheuer N."/>
            <person name="Luecker S."/>
            <person name="Lage O.M."/>
            <person name="Pohl T."/>
            <person name="Merkel B.J."/>
            <person name="Hornburger P."/>
            <person name="Mueller R.-W."/>
            <person name="Bruemmer F."/>
            <person name="Labrenz M."/>
            <person name="Spormann A.M."/>
            <person name="Op Den Camp H."/>
            <person name="Overmann J."/>
            <person name="Amann R."/>
            <person name="Jetten M.S.M."/>
            <person name="Mascher T."/>
            <person name="Medema M.H."/>
            <person name="Devos D.P."/>
            <person name="Kaster A.-K."/>
            <person name="Ovreas L."/>
            <person name="Rohde M."/>
            <person name="Galperin M.Y."/>
            <person name="Jogler C."/>
        </authorList>
    </citation>
    <scope>NUCLEOTIDE SEQUENCE [LARGE SCALE GENOMIC DNA]</scope>
    <source>
        <strain evidence="4 5">CA85</strain>
    </source>
</reference>
<dbReference type="Pfam" id="PF07589">
    <property type="entry name" value="PEP-CTERM"/>
    <property type="match status" value="1"/>
</dbReference>
<sequence length="258" mass="26286" precursor="true">MSHLKFILLLSTLLACASVAPVTGSAGIIQNGALVLELGAASKSSNAEHTGASGRVELRFADLSTGLVKVTAKVFNTTSSPLFGAGATESYLTGFGFDLIDNTEFGTGSFTAGANLDNLLTPFTLDGQRSMEIGFTSIDKKGNGKGNGGGNANGDPKGGIKAGEDDSVSFQLVSSTLDAAGMLEGFSVAFQSDPVLGALMRFQSVNAGAGSDKLQYVPPEEHAPEPASLAIFGVLGLAGIASRCRRARKAKAHAVRAG</sequence>
<dbReference type="NCBIfam" id="TIGR02595">
    <property type="entry name" value="PEP_CTERM"/>
    <property type="match status" value="1"/>
</dbReference>
<dbReference type="EMBL" id="SJPK01000008">
    <property type="protein sequence ID" value="TWT65026.1"/>
    <property type="molecule type" value="Genomic_DNA"/>
</dbReference>
<keyword evidence="2" id="KW-0732">Signal</keyword>
<dbReference type="Proteomes" id="UP000318053">
    <property type="component" value="Unassembled WGS sequence"/>
</dbReference>
<feature type="signal peptide" evidence="2">
    <location>
        <begin position="1"/>
        <end position="17"/>
    </location>
</feature>
<accession>A0A5C5XP89</accession>
<dbReference type="AlphaFoldDB" id="A0A5C5XP89"/>
<dbReference type="OrthoDB" id="3078805at2"/>
<proteinExistence type="predicted"/>
<comment type="caution">
    <text evidence="4">The sequence shown here is derived from an EMBL/GenBank/DDBJ whole genome shotgun (WGS) entry which is preliminary data.</text>
</comment>
<evidence type="ECO:0000313" key="4">
    <source>
        <dbReference type="EMBL" id="TWT65026.1"/>
    </source>
</evidence>
<keyword evidence="5" id="KW-1185">Reference proteome</keyword>
<feature type="chain" id="PRO_5022797795" description="Ice-binding protein C-terminal domain-containing protein" evidence="2">
    <location>
        <begin position="18"/>
        <end position="258"/>
    </location>
</feature>
<name>A0A5C5XP89_9BACT</name>
<evidence type="ECO:0000313" key="5">
    <source>
        <dbReference type="Proteomes" id="UP000318053"/>
    </source>
</evidence>
<dbReference type="PROSITE" id="PS51257">
    <property type="entry name" value="PROKAR_LIPOPROTEIN"/>
    <property type="match status" value="1"/>
</dbReference>